<evidence type="ECO:0000313" key="2">
    <source>
        <dbReference type="Proteomes" id="UP001181693"/>
    </source>
</evidence>
<gene>
    <name evidence="1" type="ORF">GDO54_011877</name>
</gene>
<protein>
    <submittedName>
        <fullName evidence="1">Uncharacterized protein</fullName>
    </submittedName>
</protein>
<dbReference type="Proteomes" id="UP001181693">
    <property type="component" value="Unassembled WGS sequence"/>
</dbReference>
<reference evidence="1" key="1">
    <citation type="thesis" date="2020" institute="ProQuest LLC" country="789 East Eisenhower Parkway, Ann Arbor, MI, USA">
        <title>Comparative Genomics and Chromosome Evolution.</title>
        <authorList>
            <person name="Mudd A.B."/>
        </authorList>
    </citation>
    <scope>NUCLEOTIDE SEQUENCE</scope>
    <source>
        <strain evidence="1">1538</strain>
        <tissue evidence="1">Blood</tissue>
    </source>
</reference>
<comment type="caution">
    <text evidence="1">The sequence shown here is derived from an EMBL/GenBank/DDBJ whole genome shotgun (WGS) entry which is preliminary data.</text>
</comment>
<sequence length="104" mass="11813">MHVASNKMETKNWMVTSAASLQLSFIPWTDHLEVNNKLFYVSEVCFTAREIDTTCWKFSVQLIVPFPKEKITASSGNKSDTRQTSFTIVHHETSAITSLNCGWL</sequence>
<accession>A0AAV3AAF2</accession>
<dbReference type="EMBL" id="DYDO01000005">
    <property type="protein sequence ID" value="DBA24184.1"/>
    <property type="molecule type" value="Genomic_DNA"/>
</dbReference>
<proteinExistence type="predicted"/>
<keyword evidence="2" id="KW-1185">Reference proteome</keyword>
<dbReference type="AlphaFoldDB" id="A0AAV3AAF2"/>
<name>A0AAV3AAF2_PYXAD</name>
<evidence type="ECO:0000313" key="1">
    <source>
        <dbReference type="EMBL" id="DBA24184.1"/>
    </source>
</evidence>
<organism evidence="1 2">
    <name type="scientific">Pyxicephalus adspersus</name>
    <name type="common">African bullfrog</name>
    <dbReference type="NCBI Taxonomy" id="30357"/>
    <lineage>
        <taxon>Eukaryota</taxon>
        <taxon>Metazoa</taxon>
        <taxon>Chordata</taxon>
        <taxon>Craniata</taxon>
        <taxon>Vertebrata</taxon>
        <taxon>Euteleostomi</taxon>
        <taxon>Amphibia</taxon>
        <taxon>Batrachia</taxon>
        <taxon>Anura</taxon>
        <taxon>Neobatrachia</taxon>
        <taxon>Ranoidea</taxon>
        <taxon>Pyxicephalidae</taxon>
        <taxon>Pyxicephalinae</taxon>
        <taxon>Pyxicephalus</taxon>
    </lineage>
</organism>